<name>A0AAD4E1I3_9AGAM</name>
<dbReference type="Proteomes" id="UP001195769">
    <property type="component" value="Unassembled WGS sequence"/>
</dbReference>
<organism evidence="2 3">
    <name type="scientific">Suillus fuscotomentosus</name>
    <dbReference type="NCBI Taxonomy" id="1912939"/>
    <lineage>
        <taxon>Eukaryota</taxon>
        <taxon>Fungi</taxon>
        <taxon>Dikarya</taxon>
        <taxon>Basidiomycota</taxon>
        <taxon>Agaricomycotina</taxon>
        <taxon>Agaricomycetes</taxon>
        <taxon>Agaricomycetidae</taxon>
        <taxon>Boletales</taxon>
        <taxon>Suillineae</taxon>
        <taxon>Suillaceae</taxon>
        <taxon>Suillus</taxon>
    </lineage>
</organism>
<accession>A0AAD4E1I3</accession>
<dbReference type="EMBL" id="JABBWK010000052">
    <property type="protein sequence ID" value="KAG1896749.1"/>
    <property type="molecule type" value="Genomic_DNA"/>
</dbReference>
<dbReference type="GeneID" id="64664100"/>
<proteinExistence type="predicted"/>
<dbReference type="AlphaFoldDB" id="A0AAD4E1I3"/>
<feature type="region of interest" description="Disordered" evidence="1">
    <location>
        <begin position="17"/>
        <end position="40"/>
    </location>
</feature>
<gene>
    <name evidence="2" type="ORF">F5891DRAFT_1245735</name>
</gene>
<reference evidence="2" key="1">
    <citation type="journal article" date="2020" name="New Phytol.">
        <title>Comparative genomics reveals dynamic genome evolution in host specialist ectomycorrhizal fungi.</title>
        <authorList>
            <person name="Lofgren L.A."/>
            <person name="Nguyen N.H."/>
            <person name="Vilgalys R."/>
            <person name="Ruytinx J."/>
            <person name="Liao H.L."/>
            <person name="Branco S."/>
            <person name="Kuo A."/>
            <person name="LaButti K."/>
            <person name="Lipzen A."/>
            <person name="Andreopoulos W."/>
            <person name="Pangilinan J."/>
            <person name="Riley R."/>
            <person name="Hundley H."/>
            <person name="Na H."/>
            <person name="Barry K."/>
            <person name="Grigoriev I.V."/>
            <person name="Stajich J.E."/>
            <person name="Kennedy P.G."/>
        </authorList>
    </citation>
    <scope>NUCLEOTIDE SEQUENCE</scope>
    <source>
        <strain evidence="2">FC203</strain>
    </source>
</reference>
<evidence type="ECO:0000313" key="3">
    <source>
        <dbReference type="Proteomes" id="UP001195769"/>
    </source>
</evidence>
<comment type="caution">
    <text evidence="2">The sequence shown here is derived from an EMBL/GenBank/DDBJ whole genome shotgun (WGS) entry which is preliminary data.</text>
</comment>
<protein>
    <submittedName>
        <fullName evidence="2">Uncharacterized protein</fullName>
    </submittedName>
</protein>
<evidence type="ECO:0000256" key="1">
    <source>
        <dbReference type="SAM" id="MobiDB-lite"/>
    </source>
</evidence>
<keyword evidence="3" id="KW-1185">Reference proteome</keyword>
<dbReference type="RefSeq" id="XP_041222325.1">
    <property type="nucleotide sequence ID" value="XM_041369802.1"/>
</dbReference>
<sequence>MVHPRCMVYQNGLEVLDTTLPPADPKGNEEGQAHSAGVEQQSLHADLKSTSSTIPLLDEIGGGINVNRFTFTVPGPTGKTFKLSSITPWLPTIKSYVPVASQISFQVSHLSALEGRNHSLIGNFSIMSTWQGVITHALATSPSCQHGGMCLAEHERYDDALQLVALKRIPAIDTSTGDSAATAVVEKKELDEAVIASNSCCRRGRVRSADAVINLSTHPNILLQ</sequence>
<evidence type="ECO:0000313" key="2">
    <source>
        <dbReference type="EMBL" id="KAG1896749.1"/>
    </source>
</evidence>